<protein>
    <submittedName>
        <fullName evidence="5">SMC-Scp complex subunit ScpB</fullName>
    </submittedName>
</protein>
<evidence type="ECO:0000313" key="6">
    <source>
        <dbReference type="Proteomes" id="UP000253570"/>
    </source>
</evidence>
<dbReference type="EMBL" id="QOQD01000017">
    <property type="protein sequence ID" value="RCL72067.1"/>
    <property type="molecule type" value="Genomic_DNA"/>
</dbReference>
<dbReference type="PANTHER" id="PTHR34298">
    <property type="entry name" value="SEGREGATION AND CONDENSATION PROTEIN B"/>
    <property type="match status" value="1"/>
</dbReference>
<evidence type="ECO:0000256" key="1">
    <source>
        <dbReference type="ARBA" id="ARBA00022490"/>
    </source>
</evidence>
<dbReference type="AlphaFoldDB" id="A0A368DJP9"/>
<dbReference type="Pfam" id="PF04079">
    <property type="entry name" value="SMC_ScpB"/>
    <property type="match status" value="1"/>
</dbReference>
<keyword evidence="1" id="KW-0963">Cytoplasm</keyword>
<dbReference type="InterPro" id="IPR036390">
    <property type="entry name" value="WH_DNA-bd_sf"/>
</dbReference>
<comment type="caution">
    <text evidence="5">The sequence shown here is derived from an EMBL/GenBank/DDBJ whole genome shotgun (WGS) entry which is preliminary data.</text>
</comment>
<dbReference type="SUPFAM" id="SSF46785">
    <property type="entry name" value="Winged helix' DNA-binding domain"/>
    <property type="match status" value="2"/>
</dbReference>
<keyword evidence="3" id="KW-0159">Chromosome partition</keyword>
<dbReference type="GO" id="GO:0051304">
    <property type="term" value="P:chromosome separation"/>
    <property type="evidence" value="ECO:0007669"/>
    <property type="project" value="InterPro"/>
</dbReference>
<dbReference type="PANTHER" id="PTHR34298:SF2">
    <property type="entry name" value="SEGREGATION AND CONDENSATION PROTEIN B"/>
    <property type="match status" value="1"/>
</dbReference>
<keyword evidence="4" id="KW-0131">Cell cycle</keyword>
<evidence type="ECO:0000313" key="5">
    <source>
        <dbReference type="EMBL" id="RCL72067.1"/>
    </source>
</evidence>
<accession>A0A368DJP9</accession>
<name>A0A368DJP9_9PROT</name>
<reference evidence="5 6" key="1">
    <citation type="journal article" date="2018" name="Microbiome">
        <title>Fine metagenomic profile of the Mediterranean stratified and mixed water columns revealed by assembly and recruitment.</title>
        <authorList>
            <person name="Haro-Moreno J.M."/>
            <person name="Lopez-Perez M."/>
            <person name="De La Torre J.R."/>
            <person name="Picazo A."/>
            <person name="Camacho A."/>
            <person name="Rodriguez-Valera F."/>
        </authorList>
    </citation>
    <scope>NUCLEOTIDE SEQUENCE [LARGE SCALE GENOMIC DNA]</scope>
    <source>
        <strain evidence="5">MED-G57</strain>
    </source>
</reference>
<sequence length="201" mass="23140">MKKNFLSNLTFKSNIKKIKGNSDYEFDDLNLIEAIVFASREPIHTDYLITKISQNSKSYLNELLEQMRIRYQNNGVNFIYNDNYCVFKTAPSLKDALIDEFEETKELSRAAKETLAIIAYHQPTTRAEIEEIRGVSSSKGSLDILLECNWVEISGKKDIPGRPLLYRTTKKFLLDFNLADINELPNLSELKQEGLLASYQE</sequence>
<dbReference type="NCBIfam" id="TIGR00281">
    <property type="entry name" value="SMC-Scp complex subunit ScpB"/>
    <property type="match status" value="1"/>
</dbReference>
<evidence type="ECO:0000256" key="3">
    <source>
        <dbReference type="ARBA" id="ARBA00022829"/>
    </source>
</evidence>
<gene>
    <name evidence="5" type="primary">scpB</name>
    <name evidence="5" type="ORF">DBW71_05925</name>
</gene>
<dbReference type="GO" id="GO:0051301">
    <property type="term" value="P:cell division"/>
    <property type="evidence" value="ECO:0007669"/>
    <property type="project" value="UniProtKB-KW"/>
</dbReference>
<proteinExistence type="predicted"/>
<dbReference type="InterPro" id="IPR005234">
    <property type="entry name" value="ScpB_csome_segregation"/>
</dbReference>
<dbReference type="Proteomes" id="UP000253570">
    <property type="component" value="Unassembled WGS sequence"/>
</dbReference>
<dbReference type="Gene3D" id="1.10.10.10">
    <property type="entry name" value="Winged helix-like DNA-binding domain superfamily/Winged helix DNA-binding domain"/>
    <property type="match status" value="1"/>
</dbReference>
<dbReference type="PIRSF" id="PIRSF019345">
    <property type="entry name" value="ScpB"/>
    <property type="match status" value="1"/>
</dbReference>
<keyword evidence="2" id="KW-0132">Cell division</keyword>
<organism evidence="5 6">
    <name type="scientific">PS1 clade bacterium</name>
    <dbReference type="NCBI Taxonomy" id="2175152"/>
    <lineage>
        <taxon>Bacteria</taxon>
        <taxon>Pseudomonadati</taxon>
        <taxon>Pseudomonadota</taxon>
        <taxon>Alphaproteobacteria</taxon>
        <taxon>PS1 clade</taxon>
    </lineage>
</organism>
<dbReference type="InterPro" id="IPR036388">
    <property type="entry name" value="WH-like_DNA-bd_sf"/>
</dbReference>
<evidence type="ECO:0000256" key="4">
    <source>
        <dbReference type="ARBA" id="ARBA00023306"/>
    </source>
</evidence>
<evidence type="ECO:0000256" key="2">
    <source>
        <dbReference type="ARBA" id="ARBA00022618"/>
    </source>
</evidence>